<dbReference type="PANTHER" id="PTHR10509:SF85">
    <property type="entry name" value="O-METHYLTRANSFERASE RV1220C-RELATED"/>
    <property type="match status" value="1"/>
</dbReference>
<dbReference type="Proteomes" id="UP000238164">
    <property type="component" value="Chromosome 1"/>
</dbReference>
<evidence type="ECO:0000313" key="4">
    <source>
        <dbReference type="EMBL" id="SPD87562.1"/>
    </source>
</evidence>
<dbReference type="GO" id="GO:0008171">
    <property type="term" value="F:O-methyltransferase activity"/>
    <property type="evidence" value="ECO:0007669"/>
    <property type="project" value="InterPro"/>
</dbReference>
<keyword evidence="1 4" id="KW-0489">Methyltransferase</keyword>
<dbReference type="Gene3D" id="3.40.50.150">
    <property type="entry name" value="Vaccinia Virus protein VP39"/>
    <property type="match status" value="1"/>
</dbReference>
<evidence type="ECO:0000313" key="5">
    <source>
        <dbReference type="Proteomes" id="UP000238164"/>
    </source>
</evidence>
<dbReference type="PROSITE" id="PS51682">
    <property type="entry name" value="SAM_OMT_I"/>
    <property type="match status" value="1"/>
</dbReference>
<dbReference type="KEGG" id="mgg:MPLG2_2532"/>
<evidence type="ECO:0000256" key="3">
    <source>
        <dbReference type="ARBA" id="ARBA00022691"/>
    </source>
</evidence>
<name>A0A2N9JJ21_9ACTN</name>
<protein>
    <submittedName>
        <fullName evidence="4">Putative O-methyltransferase BCG_1280c</fullName>
        <ecNumber evidence="4">2.1.1.-</ecNumber>
    </submittedName>
</protein>
<gene>
    <name evidence="4" type="ORF">MPLG2_2532</name>
</gene>
<sequence length="220" mass="23190">MTPASRSAAKATSTPSPSWAFSESFIADDDTMRLARAASRQLALGSASQGVTSTLTFLAKLMHARAVVEIGTGAGVSGLALIRGMAPDGILTSIDLENEHQVAARQIFAAEGIPTRRVRLIAGSALTVLPKLSDGAYDLVVVDGDPLEFVEYVAQAQRLLRSGGVLVLHHALWKGLIADEANEDDETLIIRESLQAVQEMDDFTATLLPVGDGLLVAVKA</sequence>
<keyword evidence="3" id="KW-0949">S-adenosyl-L-methionine</keyword>
<dbReference type="Pfam" id="PF01596">
    <property type="entry name" value="Methyltransf_3"/>
    <property type="match status" value="1"/>
</dbReference>
<dbReference type="EC" id="2.1.1.-" evidence="4"/>
<dbReference type="SUPFAM" id="SSF53335">
    <property type="entry name" value="S-adenosyl-L-methionine-dependent methyltransferases"/>
    <property type="match status" value="1"/>
</dbReference>
<evidence type="ECO:0000256" key="1">
    <source>
        <dbReference type="ARBA" id="ARBA00022603"/>
    </source>
</evidence>
<dbReference type="InterPro" id="IPR002935">
    <property type="entry name" value="SAM_O-MeTrfase"/>
</dbReference>
<dbReference type="EMBL" id="LT985188">
    <property type="protein sequence ID" value="SPD87562.1"/>
    <property type="molecule type" value="Genomic_DNA"/>
</dbReference>
<reference evidence="4 5" key="1">
    <citation type="submission" date="2018-02" db="EMBL/GenBank/DDBJ databases">
        <authorList>
            <person name="Cohen D.B."/>
            <person name="Kent A.D."/>
        </authorList>
    </citation>
    <scope>NUCLEOTIDE SEQUENCE [LARGE SCALE GENOMIC DNA]</scope>
    <source>
        <strain evidence="4">1</strain>
    </source>
</reference>
<dbReference type="AlphaFoldDB" id="A0A2N9JJ21"/>
<keyword evidence="2 4" id="KW-0808">Transferase</keyword>
<accession>A0A2N9JJ21</accession>
<organism evidence="4 5">
    <name type="scientific">Micropruina glycogenica</name>
    <dbReference type="NCBI Taxonomy" id="75385"/>
    <lineage>
        <taxon>Bacteria</taxon>
        <taxon>Bacillati</taxon>
        <taxon>Actinomycetota</taxon>
        <taxon>Actinomycetes</taxon>
        <taxon>Propionibacteriales</taxon>
        <taxon>Nocardioidaceae</taxon>
        <taxon>Micropruina</taxon>
    </lineage>
</organism>
<dbReference type="CDD" id="cd02440">
    <property type="entry name" value="AdoMet_MTases"/>
    <property type="match status" value="1"/>
</dbReference>
<dbReference type="InterPro" id="IPR050362">
    <property type="entry name" value="Cation-dep_OMT"/>
</dbReference>
<dbReference type="PANTHER" id="PTHR10509">
    <property type="entry name" value="O-METHYLTRANSFERASE-RELATED"/>
    <property type="match status" value="1"/>
</dbReference>
<evidence type="ECO:0000256" key="2">
    <source>
        <dbReference type="ARBA" id="ARBA00022679"/>
    </source>
</evidence>
<proteinExistence type="predicted"/>
<dbReference type="InterPro" id="IPR029063">
    <property type="entry name" value="SAM-dependent_MTases_sf"/>
</dbReference>
<dbReference type="GO" id="GO:0008757">
    <property type="term" value="F:S-adenosylmethionine-dependent methyltransferase activity"/>
    <property type="evidence" value="ECO:0007669"/>
    <property type="project" value="TreeGrafter"/>
</dbReference>
<keyword evidence="5" id="KW-1185">Reference proteome</keyword>
<dbReference type="GO" id="GO:0032259">
    <property type="term" value="P:methylation"/>
    <property type="evidence" value="ECO:0007669"/>
    <property type="project" value="UniProtKB-KW"/>
</dbReference>